<sequence>MHRKIKCLIAGTLVIGAVSGFLPTNNLLLGNIRAYAATYKEASNGELSSLTLTRSTGSEIKFGDAYSSDDSLLTGKKDYYVELTGTDGLQISASAQGDGYVVKQFTSGSKTEKGQDVGEYINVDSTYEDIYLRTYKSEAAYKEAYSNDDVTDCEKTYILHLKKPTVVSDEESFAEHAYLKSIYLSNGSINFSKDTASYNVNVNDDVEEILVRATPEDDDYSVSINDYSVDKDKDYEQTVKLDKGNNKINIEVESDDEKKTYTLNVYRGNSGISTTSTIQSNVTSENQTFETSSNVGKFNSWQRVNGKWQYIDGTGQPVKSRWWFDKNTGKNYYLKDDGYLATGWLNDNNNWYYLGESGEMQTGWICLDKNWYYLGKSGVMQMGWLEDASGNWYYLDSSGAMKTGWIEDSDEKWYYLDSSGKMIKDTVIARS</sequence>
<dbReference type="Gene3D" id="2.10.270.20">
    <property type="match status" value="1"/>
</dbReference>
<comment type="caution">
    <text evidence="4">The sequence shown here is derived from an EMBL/GenBank/DDBJ whole genome shotgun (WGS) entry which is preliminary data.</text>
</comment>
<dbReference type="PROSITE" id="PS51170">
    <property type="entry name" value="CW"/>
    <property type="match status" value="4"/>
</dbReference>
<evidence type="ECO:0000313" key="5">
    <source>
        <dbReference type="Proteomes" id="UP000587880"/>
    </source>
</evidence>
<organism evidence="4 5">
    <name type="scientific">Clostridium beijerinckii</name>
    <name type="common">Clostridium MP</name>
    <dbReference type="NCBI Taxonomy" id="1520"/>
    <lineage>
        <taxon>Bacteria</taxon>
        <taxon>Bacillati</taxon>
        <taxon>Bacillota</taxon>
        <taxon>Clostridia</taxon>
        <taxon>Eubacteriales</taxon>
        <taxon>Clostridiaceae</taxon>
        <taxon>Clostridium</taxon>
    </lineage>
</organism>
<dbReference type="EMBL" id="JABAGD010000007">
    <property type="protein sequence ID" value="NMF04260.1"/>
    <property type="molecule type" value="Genomic_DNA"/>
</dbReference>
<keyword evidence="1" id="KW-0677">Repeat</keyword>
<gene>
    <name evidence="4" type="ORF">HF849_05710</name>
</gene>
<dbReference type="AlphaFoldDB" id="A0A7X9SLU5"/>
<accession>A0A7X9SLU5</accession>
<proteinExistence type="predicted"/>
<feature type="repeat" description="Cell wall-binding" evidence="2">
    <location>
        <begin position="381"/>
        <end position="401"/>
    </location>
</feature>
<dbReference type="Pfam" id="PF01473">
    <property type="entry name" value="Choline_bind_1"/>
    <property type="match status" value="1"/>
</dbReference>
<dbReference type="InterPro" id="IPR025883">
    <property type="entry name" value="Cadherin-like_domain"/>
</dbReference>
<evidence type="ECO:0000256" key="2">
    <source>
        <dbReference type="PROSITE-ProRule" id="PRU00591"/>
    </source>
</evidence>
<dbReference type="Pfam" id="PF19127">
    <property type="entry name" value="Choline_bind_3"/>
    <property type="match status" value="1"/>
</dbReference>
<protein>
    <submittedName>
        <fullName evidence="4">Cell wall-binding protein</fullName>
    </submittedName>
</protein>
<feature type="repeat" description="Cell wall-binding" evidence="2">
    <location>
        <begin position="361"/>
        <end position="380"/>
    </location>
</feature>
<dbReference type="InterPro" id="IPR018337">
    <property type="entry name" value="Cell_wall/Cho-bd_repeat"/>
</dbReference>
<dbReference type="Pfam" id="PF12733">
    <property type="entry name" value="Cadherin-like"/>
    <property type="match status" value="1"/>
</dbReference>
<evidence type="ECO:0000313" key="4">
    <source>
        <dbReference type="EMBL" id="NMF04260.1"/>
    </source>
</evidence>
<name>A0A7X9SLU5_CLOBE</name>
<evidence type="ECO:0000256" key="1">
    <source>
        <dbReference type="ARBA" id="ARBA00022737"/>
    </source>
</evidence>
<dbReference type="Gene3D" id="2.10.270.10">
    <property type="entry name" value="Cholin Binding"/>
    <property type="match status" value="1"/>
</dbReference>
<dbReference type="Proteomes" id="UP000587880">
    <property type="component" value="Unassembled WGS sequence"/>
</dbReference>
<feature type="repeat" description="Cell wall-binding" evidence="2">
    <location>
        <begin position="402"/>
        <end position="422"/>
    </location>
</feature>
<reference evidence="4 5" key="1">
    <citation type="submission" date="2020-04" db="EMBL/GenBank/DDBJ databases">
        <authorList>
            <person name="Hitch T.C.A."/>
            <person name="Wylensek D."/>
            <person name="Clavel T."/>
        </authorList>
    </citation>
    <scope>NUCLEOTIDE SEQUENCE [LARGE SCALE GENOMIC DNA]</scope>
    <source>
        <strain evidence="4 5">WB01_NA02</strain>
    </source>
</reference>
<evidence type="ECO:0000259" key="3">
    <source>
        <dbReference type="Pfam" id="PF12733"/>
    </source>
</evidence>
<dbReference type="SUPFAM" id="SSF69360">
    <property type="entry name" value="Cell wall binding repeat"/>
    <property type="match status" value="1"/>
</dbReference>
<dbReference type="RefSeq" id="WP_168981339.1">
    <property type="nucleotide sequence ID" value="NZ_JABAGD010000007.1"/>
</dbReference>
<feature type="domain" description="Cadherin-like beta-sandwich-like" evidence="3">
    <location>
        <begin position="188"/>
        <end position="267"/>
    </location>
</feature>
<feature type="repeat" description="Cell wall-binding" evidence="2">
    <location>
        <begin position="341"/>
        <end position="360"/>
    </location>
</feature>